<dbReference type="InterPro" id="IPR029026">
    <property type="entry name" value="tRNA_m1G_MTases_N"/>
</dbReference>
<dbReference type="SUPFAM" id="SSF75217">
    <property type="entry name" value="alpha/beta knot"/>
    <property type="match status" value="1"/>
</dbReference>
<reference evidence="4" key="1">
    <citation type="submission" date="2020-10" db="EMBL/GenBank/DDBJ databases">
        <authorList>
            <person name="Gilroy R."/>
        </authorList>
    </citation>
    <scope>NUCLEOTIDE SEQUENCE</scope>
    <source>
        <strain evidence="4">ChiHjej10B9-9673</strain>
    </source>
</reference>
<comment type="caution">
    <text evidence="4">The sequence shown here is derived from an EMBL/GenBank/DDBJ whole genome shotgun (WGS) entry which is preliminary data.</text>
</comment>
<evidence type="ECO:0000313" key="5">
    <source>
        <dbReference type="Proteomes" id="UP000824001"/>
    </source>
</evidence>
<dbReference type="InterPro" id="IPR051259">
    <property type="entry name" value="rRNA_Methyltransferase"/>
</dbReference>
<accession>A0A9D1JWD6</accession>
<feature type="domain" description="tRNA/rRNA methyltransferase SpoU type" evidence="3">
    <location>
        <begin position="94"/>
        <end position="232"/>
    </location>
</feature>
<dbReference type="GO" id="GO:0003723">
    <property type="term" value="F:RNA binding"/>
    <property type="evidence" value="ECO:0007669"/>
    <property type="project" value="InterPro"/>
</dbReference>
<evidence type="ECO:0000313" key="4">
    <source>
        <dbReference type="EMBL" id="HIS67164.1"/>
    </source>
</evidence>
<evidence type="ECO:0000256" key="2">
    <source>
        <dbReference type="ARBA" id="ARBA00022679"/>
    </source>
</evidence>
<reference evidence="4" key="2">
    <citation type="journal article" date="2021" name="PeerJ">
        <title>Extensive microbial diversity within the chicken gut microbiome revealed by metagenomics and culture.</title>
        <authorList>
            <person name="Gilroy R."/>
            <person name="Ravi A."/>
            <person name="Getino M."/>
            <person name="Pursley I."/>
            <person name="Horton D.L."/>
            <person name="Alikhan N.F."/>
            <person name="Baker D."/>
            <person name="Gharbi K."/>
            <person name="Hall N."/>
            <person name="Watson M."/>
            <person name="Adriaenssens E.M."/>
            <person name="Foster-Nyarko E."/>
            <person name="Jarju S."/>
            <person name="Secka A."/>
            <person name="Antonio M."/>
            <person name="Oren A."/>
            <person name="Chaudhuri R.R."/>
            <person name="La Ragione R."/>
            <person name="Hildebrand F."/>
            <person name="Pallen M.J."/>
        </authorList>
    </citation>
    <scope>NUCLEOTIDE SEQUENCE</scope>
    <source>
        <strain evidence="4">ChiHjej10B9-9673</strain>
    </source>
</reference>
<dbReference type="Gene3D" id="3.30.1330.30">
    <property type="match status" value="1"/>
</dbReference>
<name>A0A9D1JWD6_9FIRM</name>
<keyword evidence="1 4" id="KW-0489">Methyltransferase</keyword>
<gene>
    <name evidence="4" type="ORF">IAC18_06325</name>
</gene>
<dbReference type="EMBL" id="DVJK01000175">
    <property type="protein sequence ID" value="HIS67164.1"/>
    <property type="molecule type" value="Genomic_DNA"/>
</dbReference>
<evidence type="ECO:0000259" key="3">
    <source>
        <dbReference type="Pfam" id="PF00588"/>
    </source>
</evidence>
<dbReference type="AlphaFoldDB" id="A0A9D1JWD6"/>
<dbReference type="InterPro" id="IPR001537">
    <property type="entry name" value="SpoU_MeTrfase"/>
</dbReference>
<sequence>MRLRQLASDASARRESGETVLDGLKLLGEALASGAEVTGAVFAEGAALPEWLECPVYAAPAELLAYASPVKNSPGPVFSVRMPRHEAPEAPDCAVVLENMQDPGNVGTLIRTANALGIDLVVLCGECADRSSPRAVRASMGAAFRQSVVACEAAELPALMERLGLTLYGAALSEGAQDLRTAQLRRAAVAIGNEGHGLSRELLDNCAGAVIIPMRPGSESLNAAAAGAVIMWEMARARL</sequence>
<dbReference type="Pfam" id="PF00588">
    <property type="entry name" value="SpoU_methylase"/>
    <property type="match status" value="1"/>
</dbReference>
<dbReference type="InterPro" id="IPR029064">
    <property type="entry name" value="Ribosomal_eL30-like_sf"/>
</dbReference>
<evidence type="ECO:0000256" key="1">
    <source>
        <dbReference type="ARBA" id="ARBA00022603"/>
    </source>
</evidence>
<keyword evidence="2" id="KW-0808">Transferase</keyword>
<protein>
    <submittedName>
        <fullName evidence="4">RNA methyltransferase</fullName>
    </submittedName>
</protein>
<dbReference type="CDD" id="cd18095">
    <property type="entry name" value="SpoU-like_rRNA-MTase"/>
    <property type="match status" value="1"/>
</dbReference>
<dbReference type="Proteomes" id="UP000824001">
    <property type="component" value="Unassembled WGS sequence"/>
</dbReference>
<dbReference type="Gene3D" id="3.40.1280.10">
    <property type="match status" value="1"/>
</dbReference>
<dbReference type="InterPro" id="IPR029028">
    <property type="entry name" value="Alpha/beta_knot_MTases"/>
</dbReference>
<dbReference type="PANTHER" id="PTHR43191:SF2">
    <property type="entry name" value="RRNA METHYLTRANSFERASE 3, MITOCHONDRIAL"/>
    <property type="match status" value="1"/>
</dbReference>
<dbReference type="GO" id="GO:0032259">
    <property type="term" value="P:methylation"/>
    <property type="evidence" value="ECO:0007669"/>
    <property type="project" value="UniProtKB-KW"/>
</dbReference>
<proteinExistence type="predicted"/>
<dbReference type="GO" id="GO:0006396">
    <property type="term" value="P:RNA processing"/>
    <property type="evidence" value="ECO:0007669"/>
    <property type="project" value="InterPro"/>
</dbReference>
<dbReference type="PANTHER" id="PTHR43191">
    <property type="entry name" value="RRNA METHYLTRANSFERASE 3"/>
    <property type="match status" value="1"/>
</dbReference>
<dbReference type="GO" id="GO:0008173">
    <property type="term" value="F:RNA methyltransferase activity"/>
    <property type="evidence" value="ECO:0007669"/>
    <property type="project" value="InterPro"/>
</dbReference>
<organism evidence="4 5">
    <name type="scientific">Candidatus Scatomorpha merdipullorum</name>
    <dbReference type="NCBI Taxonomy" id="2840927"/>
    <lineage>
        <taxon>Bacteria</taxon>
        <taxon>Bacillati</taxon>
        <taxon>Bacillota</taxon>
        <taxon>Clostridia</taxon>
        <taxon>Eubacteriales</taxon>
        <taxon>Candidatus Scatomorpha</taxon>
    </lineage>
</organism>
<dbReference type="SUPFAM" id="SSF55315">
    <property type="entry name" value="L30e-like"/>
    <property type="match status" value="1"/>
</dbReference>